<dbReference type="GO" id="GO:0006310">
    <property type="term" value="P:DNA recombination"/>
    <property type="evidence" value="ECO:0007669"/>
    <property type="project" value="InterPro"/>
</dbReference>
<dbReference type="RefSeq" id="WP_069729517.1">
    <property type="nucleotide sequence ID" value="NZ_JABWPE010000025.1"/>
</dbReference>
<dbReference type="InterPro" id="IPR036614">
    <property type="entry name" value="RusA-like_sf"/>
</dbReference>
<proteinExistence type="predicted"/>
<dbReference type="SUPFAM" id="SSF103084">
    <property type="entry name" value="Holliday junction resolvase RusA"/>
    <property type="match status" value="1"/>
</dbReference>
<dbReference type="Proteomes" id="UP000566985">
    <property type="component" value="Unassembled WGS sequence"/>
</dbReference>
<protein>
    <submittedName>
        <fullName evidence="1">Uncharacterized protein</fullName>
    </submittedName>
</protein>
<comment type="caution">
    <text evidence="1">The sequence shown here is derived from an EMBL/GenBank/DDBJ whole genome shotgun (WGS) entry which is preliminary data.</text>
</comment>
<dbReference type="GO" id="GO:0006281">
    <property type="term" value="P:DNA repair"/>
    <property type="evidence" value="ECO:0007669"/>
    <property type="project" value="InterPro"/>
</dbReference>
<gene>
    <name evidence="1" type="ORF">HU668_18185</name>
</gene>
<dbReference type="GO" id="GO:0000287">
    <property type="term" value="F:magnesium ion binding"/>
    <property type="evidence" value="ECO:0007669"/>
    <property type="project" value="InterPro"/>
</dbReference>
<dbReference type="Gene3D" id="3.30.1330.70">
    <property type="entry name" value="Holliday junction resolvase RusA"/>
    <property type="match status" value="1"/>
</dbReference>
<name>A0A7Y6TTP6_9GAMM</name>
<dbReference type="AlphaFoldDB" id="A0A7Y6TTP6"/>
<evidence type="ECO:0000313" key="2">
    <source>
        <dbReference type="Proteomes" id="UP000566985"/>
    </source>
</evidence>
<evidence type="ECO:0000313" key="1">
    <source>
        <dbReference type="EMBL" id="NUY98388.1"/>
    </source>
</evidence>
<sequence>MHVISLPLSVPLSSKSKFILNLNQYRNKHYLSLNRAKVTFKELVQDAIVLLPEMDRVSLTYTVYPKTLQAFDVSNVCSVVDKFFCDALVELGKLPDDNYHHLAQINFRFGAVDKGNPRVEVLIEEVKCKSP</sequence>
<organism evidence="1 2">
    <name type="scientific">Pantoea brenneri</name>
    <dbReference type="NCBI Taxonomy" id="472694"/>
    <lineage>
        <taxon>Bacteria</taxon>
        <taxon>Pseudomonadati</taxon>
        <taxon>Pseudomonadota</taxon>
        <taxon>Gammaproteobacteria</taxon>
        <taxon>Enterobacterales</taxon>
        <taxon>Erwiniaceae</taxon>
        <taxon>Pantoea</taxon>
    </lineage>
</organism>
<reference evidence="1 2" key="1">
    <citation type="submission" date="2020-05" db="EMBL/GenBank/DDBJ databases">
        <title>Whole Genome Sequences of Enterobacteriales Associated with the International Space Station.</title>
        <authorList>
            <person name="Bharadwaj A."/>
            <person name="Daudu R."/>
            <person name="Singh N."/>
            <person name="Wood J."/>
            <person name="Debieu M."/>
            <person name="Mason C."/>
            <person name="Wang C."/>
            <person name="Venkateswaran K."/>
        </authorList>
    </citation>
    <scope>NUCLEOTIDE SEQUENCE [LARGE SCALE GENOMIC DNA]</scope>
    <source>
        <strain evidence="1 2">IF5SW-B1</strain>
    </source>
</reference>
<accession>A0A7Y6TTP6</accession>
<dbReference type="GeneID" id="57346989"/>
<dbReference type="EMBL" id="JABWPM010000025">
    <property type="protein sequence ID" value="NUY98388.1"/>
    <property type="molecule type" value="Genomic_DNA"/>
</dbReference>